<dbReference type="InterPro" id="IPR010020">
    <property type="entry name" value="Integral_membrane_YCCS_YHJK"/>
</dbReference>
<feature type="domain" description="Integral membrane bound transporter" evidence="9">
    <location>
        <begin position="381"/>
        <end position="502"/>
    </location>
</feature>
<evidence type="ECO:0000313" key="11">
    <source>
        <dbReference type="Proteomes" id="UP000017944"/>
    </source>
</evidence>
<feature type="transmembrane region" description="Helical" evidence="7">
    <location>
        <begin position="67"/>
        <end position="85"/>
    </location>
</feature>
<dbReference type="Pfam" id="PF13515">
    <property type="entry name" value="FUSC_2"/>
    <property type="match status" value="1"/>
</dbReference>
<comment type="similarity">
    <text evidence="6">Belongs to the YccS/YhfK family.</text>
</comment>
<dbReference type="EMBL" id="AXUT01000139">
    <property type="protein sequence ID" value="ESU79833.1"/>
    <property type="molecule type" value="Genomic_DNA"/>
</dbReference>
<feature type="transmembrane region" description="Helical" evidence="7">
    <location>
        <begin position="139"/>
        <end position="160"/>
    </location>
</feature>
<keyword evidence="3 7" id="KW-0812">Transmembrane</keyword>
<evidence type="ECO:0000256" key="2">
    <source>
        <dbReference type="ARBA" id="ARBA00022475"/>
    </source>
</evidence>
<feature type="transmembrane region" description="Helical" evidence="7">
    <location>
        <begin position="91"/>
        <end position="108"/>
    </location>
</feature>
<evidence type="ECO:0000256" key="4">
    <source>
        <dbReference type="ARBA" id="ARBA00022989"/>
    </source>
</evidence>
<dbReference type="NCBIfam" id="TIGR01667">
    <property type="entry name" value="YCCS_YHFK"/>
    <property type="match status" value="1"/>
</dbReference>
<proteinExistence type="inferred from homology"/>
<evidence type="ECO:0000256" key="6">
    <source>
        <dbReference type="ARBA" id="ARBA00043993"/>
    </source>
</evidence>
<feature type="transmembrane region" description="Helical" evidence="7">
    <location>
        <begin position="441"/>
        <end position="457"/>
    </location>
</feature>
<gene>
    <name evidence="10" type="ORF">WRSd3_01863</name>
</gene>
<feature type="transmembrane region" description="Helical" evidence="7">
    <location>
        <begin position="487"/>
        <end position="509"/>
    </location>
</feature>
<dbReference type="Pfam" id="PF12805">
    <property type="entry name" value="FUSC-like"/>
    <property type="match status" value="1"/>
</dbReference>
<keyword evidence="2" id="KW-1003">Cell membrane</keyword>
<comment type="caution">
    <text evidence="10">The sequence shown here is derived from an EMBL/GenBank/DDBJ whole genome shotgun (WGS) entry which is preliminary data.</text>
</comment>
<dbReference type="Proteomes" id="UP000017944">
    <property type="component" value="Unassembled WGS sequence"/>
</dbReference>
<protein>
    <submittedName>
        <fullName evidence="10">Integral membrane protein</fullName>
    </submittedName>
</protein>
<sequence length="700" mass="79984">MFPPMWRRLIYHPDINYALRQTLVLCLPVAVGLMLGELRFGLLFSLVPACCNIAGLDTPHKRFFKRLIIGASLFATCSLLTQLLLAKDVPLPFLLTGLTLVLGVTAELGPLHAKLLPASLLAAIFTLSLAGYMPVWEPLLIYALGTLWYGLFNWFWFWIWREQPLRESLSLLYRELADYCEAKYSLLTQHTAPEKALPPLLVRQQKAVDLITQCYQQMHMLSAQNNTDYKRMLRIFQEALDLQEHISVSLHQPEEVQKLVERSHAEEVIRWNVQTVAARLRVLANDILYHRLPTRFTMEKQIGALEKIARQRPDNPVGQFCYWHFSRIARVLRTQKPLYARDLLADKQRRMPLLPALKSYLSLKSPALRNAGRLSVMLSVASLMGTALHLPKSYWILMTVLLVTQNGYGATRLRIVNRSVGTVVGLIIAGVALHFKIPEGYTLTLMLITTLASYLILRKNYGWATVGFTITAVYTLQLLWLNGEQYILPRLIDTIIGCLIAFGGTVWLWPQWQSGLLRKNAHDALEAYQEAIRLILSEDPQPTPLAWQRMRVNQAHNTLYNSLNQAMQEPAFNSHYLADMKLWVTHSQFIVEHINAMTTLAREHRALPPELAQEYLQPCEIAIQRCQQRLEYDEPGSSGDANIMDAPEMQPHEGAAGTLEQHLQRVIGHLNTMHTISSMAWRQRPHHGIWLSRKLRDSKA</sequence>
<reference evidence="10 11" key="1">
    <citation type="submission" date="2013-10" db="EMBL/GenBank/DDBJ databases">
        <title>Draft genomes and the virulence plasmids of Sd1617 vaccine constructs: WRSd3 and WRSd5.</title>
        <authorList>
            <person name="Aksomboon Vongsawan A."/>
            <person name="Venkatesan M.M."/>
            <person name="Vaisvil B."/>
            <person name="Emel G."/>
            <person name="Kepatral V."/>
            <person name="Sethabutr O."/>
            <person name="Serichantalergs O."/>
            <person name="Mason C."/>
        </authorList>
    </citation>
    <scope>NUCLEOTIDE SEQUENCE [LARGE SCALE GENOMIC DNA]</scope>
    <source>
        <strain evidence="10 11">WRSd3</strain>
    </source>
</reference>
<dbReference type="PANTHER" id="PTHR30509">
    <property type="entry name" value="P-HYDROXYBENZOIC ACID EFFLUX PUMP SUBUNIT-RELATED"/>
    <property type="match status" value="1"/>
</dbReference>
<dbReference type="InterPro" id="IPR049453">
    <property type="entry name" value="Memb_transporter_dom"/>
</dbReference>
<evidence type="ECO:0000256" key="1">
    <source>
        <dbReference type="ARBA" id="ARBA00004651"/>
    </source>
</evidence>
<evidence type="ECO:0000259" key="8">
    <source>
        <dbReference type="Pfam" id="PF12805"/>
    </source>
</evidence>
<keyword evidence="5 7" id="KW-0472">Membrane</keyword>
<dbReference type="InterPro" id="IPR032692">
    <property type="entry name" value="YccS_N"/>
</dbReference>
<feature type="transmembrane region" description="Helical" evidence="7">
    <location>
        <begin position="464"/>
        <end position="481"/>
    </location>
</feature>
<evidence type="ECO:0000313" key="10">
    <source>
        <dbReference type="EMBL" id="ESU79833.1"/>
    </source>
</evidence>
<dbReference type="PATRIC" id="fig|1401327.3.peg.1731"/>
<feature type="transmembrane region" description="Helical" evidence="7">
    <location>
        <begin position="115"/>
        <end position="133"/>
    </location>
</feature>
<evidence type="ECO:0000256" key="5">
    <source>
        <dbReference type="ARBA" id="ARBA00023136"/>
    </source>
</evidence>
<dbReference type="PANTHER" id="PTHR30509:SF23">
    <property type="entry name" value="INNER MEMBRANE PROTEIN"/>
    <property type="match status" value="1"/>
</dbReference>
<accession>A0A090NXN7</accession>
<evidence type="ECO:0000256" key="3">
    <source>
        <dbReference type="ARBA" id="ARBA00022692"/>
    </source>
</evidence>
<dbReference type="GO" id="GO:0005886">
    <property type="term" value="C:plasma membrane"/>
    <property type="evidence" value="ECO:0007669"/>
    <property type="project" value="UniProtKB-SubCell"/>
</dbReference>
<organism evidence="10 11">
    <name type="scientific">Shigella dysenteriae WRSd3</name>
    <dbReference type="NCBI Taxonomy" id="1401327"/>
    <lineage>
        <taxon>Bacteria</taxon>
        <taxon>Pseudomonadati</taxon>
        <taxon>Pseudomonadota</taxon>
        <taxon>Gammaproteobacteria</taxon>
        <taxon>Enterobacterales</taxon>
        <taxon>Enterobacteriaceae</taxon>
        <taxon>Shigella</taxon>
    </lineage>
</organism>
<dbReference type="AlphaFoldDB" id="A0A090NXN7"/>
<evidence type="ECO:0000256" key="7">
    <source>
        <dbReference type="SAM" id="Phobius"/>
    </source>
</evidence>
<feature type="transmembrane region" description="Helical" evidence="7">
    <location>
        <begin position="418"/>
        <end position="435"/>
    </location>
</feature>
<name>A0A090NXN7_SHIDY</name>
<evidence type="ECO:0000259" key="9">
    <source>
        <dbReference type="Pfam" id="PF13515"/>
    </source>
</evidence>
<keyword evidence="4 7" id="KW-1133">Transmembrane helix</keyword>
<feature type="domain" description="Integral membrane protein YccS N-terminal" evidence="8">
    <location>
        <begin position="67"/>
        <end position="334"/>
    </location>
</feature>
<comment type="subcellular location">
    <subcellularLocation>
        <location evidence="1">Cell membrane</location>
        <topology evidence="1">Multi-pass membrane protein</topology>
    </subcellularLocation>
</comment>